<evidence type="ECO:0000313" key="2">
    <source>
        <dbReference type="Proteomes" id="UP001060215"/>
    </source>
</evidence>
<gene>
    <name evidence="1" type="ORF">LOK49_LG03G03267</name>
</gene>
<proteinExistence type="predicted"/>
<keyword evidence="2" id="KW-1185">Reference proteome</keyword>
<dbReference type="EMBL" id="CM045763">
    <property type="protein sequence ID" value="KAI8023496.1"/>
    <property type="molecule type" value="Genomic_DNA"/>
</dbReference>
<name>A0ACC0II38_9ERIC</name>
<evidence type="ECO:0000313" key="1">
    <source>
        <dbReference type="EMBL" id="KAI8023496.1"/>
    </source>
</evidence>
<organism evidence="1 2">
    <name type="scientific">Camellia lanceoleosa</name>
    <dbReference type="NCBI Taxonomy" id="1840588"/>
    <lineage>
        <taxon>Eukaryota</taxon>
        <taxon>Viridiplantae</taxon>
        <taxon>Streptophyta</taxon>
        <taxon>Embryophyta</taxon>
        <taxon>Tracheophyta</taxon>
        <taxon>Spermatophyta</taxon>
        <taxon>Magnoliopsida</taxon>
        <taxon>eudicotyledons</taxon>
        <taxon>Gunneridae</taxon>
        <taxon>Pentapetalae</taxon>
        <taxon>asterids</taxon>
        <taxon>Ericales</taxon>
        <taxon>Theaceae</taxon>
        <taxon>Camellia</taxon>
    </lineage>
</organism>
<comment type="caution">
    <text evidence="1">The sequence shown here is derived from an EMBL/GenBank/DDBJ whole genome shotgun (WGS) entry which is preliminary data.</text>
</comment>
<dbReference type="Proteomes" id="UP001060215">
    <property type="component" value="Chromosome 6"/>
</dbReference>
<protein>
    <submittedName>
        <fullName evidence="1">Protein NUCLEAR FUSION DEFECTIVE 4</fullName>
    </submittedName>
</protein>
<reference evidence="1 2" key="1">
    <citation type="journal article" date="2022" name="Plant J.">
        <title>Chromosome-level genome of Camellia lanceoleosa provides a valuable resource for understanding genome evolution and self-incompatibility.</title>
        <authorList>
            <person name="Gong W."/>
            <person name="Xiao S."/>
            <person name="Wang L."/>
            <person name="Liao Z."/>
            <person name="Chang Y."/>
            <person name="Mo W."/>
            <person name="Hu G."/>
            <person name="Li W."/>
            <person name="Zhao G."/>
            <person name="Zhu H."/>
            <person name="Hu X."/>
            <person name="Ji K."/>
            <person name="Xiang X."/>
            <person name="Song Q."/>
            <person name="Yuan D."/>
            <person name="Jin S."/>
            <person name="Zhang L."/>
        </authorList>
    </citation>
    <scope>NUCLEOTIDE SEQUENCE [LARGE SCALE GENOMIC DNA]</scope>
    <source>
        <strain evidence="1">SQ_2022a</strain>
    </source>
</reference>
<sequence>MTFTQIIMIITYLLFASALDGTLYVATAVLGMCYGFQLLTMVPTVSELFGLKHFGIIFNFMSLGNPLGALLFSGVLAGFAYDSEAAKQHGSSCLGPNCFRLTFIVLASMCAMGTVLSVVLTKRIKPVYEMLYAGGSFRLPQSSNH</sequence>
<accession>A0ACC0II38</accession>